<dbReference type="PANTHER" id="PTHR43101:SF1">
    <property type="entry name" value="BETA-FRUCTOSIDASE"/>
    <property type="match status" value="1"/>
</dbReference>
<evidence type="ECO:0000256" key="1">
    <source>
        <dbReference type="ARBA" id="ARBA00009902"/>
    </source>
</evidence>
<dbReference type="Pfam" id="PF00251">
    <property type="entry name" value="Glyco_hydro_32N"/>
    <property type="match status" value="1"/>
</dbReference>
<dbReference type="Gene3D" id="2.115.10.20">
    <property type="entry name" value="Glycosyl hydrolase domain, family 43"/>
    <property type="match status" value="1"/>
</dbReference>
<dbReference type="InterPro" id="IPR013148">
    <property type="entry name" value="Glyco_hydro_32_N"/>
</dbReference>
<comment type="similarity">
    <text evidence="1 4">Belongs to the glycosyl hydrolase 32 family.</text>
</comment>
<name>A0A4C1XL90_EUMVA</name>
<dbReference type="CDD" id="cd08996">
    <property type="entry name" value="GH32_FFase"/>
    <property type="match status" value="1"/>
</dbReference>
<dbReference type="EMBL" id="BGZK01000857">
    <property type="protein sequence ID" value="GBP63047.1"/>
    <property type="molecule type" value="Genomic_DNA"/>
</dbReference>
<dbReference type="Proteomes" id="UP000299102">
    <property type="component" value="Unassembled WGS sequence"/>
</dbReference>
<comment type="catalytic activity">
    <reaction evidence="4">
        <text>Hydrolysis of terminal non-reducing beta-D-fructofuranoside residues in beta-D-fructofuranosides.</text>
        <dbReference type="EC" id="3.2.1.26"/>
    </reaction>
</comment>
<keyword evidence="2 4" id="KW-0378">Hydrolase</keyword>
<dbReference type="PANTHER" id="PTHR43101">
    <property type="entry name" value="BETA-FRUCTOSIDASE"/>
    <property type="match status" value="1"/>
</dbReference>
<evidence type="ECO:0000313" key="8">
    <source>
        <dbReference type="Proteomes" id="UP000299102"/>
    </source>
</evidence>
<dbReference type="InterPro" id="IPR051214">
    <property type="entry name" value="GH32_Enzymes"/>
</dbReference>
<sequence>MQESKGVMWRPTEAMKCRSKVVCITSATEGRVQKTLRQDEESKQELEAYIEEAKKNVNPRYRLTYHVSAPVGWINDPNGFSFYRGRYHLFYQYYPYDSKWGPRHWGHVISADLATWEYLPTALIPAEEQCFSGSAVVDDNDRLVLIYTGRLDTDENPFFTESQYLAFSDDGVNFTKFEDNPVLQSAPNGSPDFRDPKAWRHGDYWYVVIGSENEGHGRVLLYRSPDLIQWQFLSVLGKSEGDMGYMWECPDFFELDGKYVLLMSPQGLETKGDRFTNIYQTGYIIGDFSYETFEFTPIEEFKELDFGHDFYAATTTEVDGRRLLIAWFGMWEREFPEMEDGWAGTLTIVRSLRLDDKNRLIMEPISEMESLRQDVLDMVLQVGDSHDYGKAVELLVTGSVDEKISLLFEGRDGGGFVEVSWNPAVGKVVVDRNDGDIRQVEWEPADSFEWRIFLDTSSIELFCGGEVVFSSRVYALGGWRVSNRSPQSLNIRSYHLKQSIFF</sequence>
<dbReference type="SUPFAM" id="SSF49899">
    <property type="entry name" value="Concanavalin A-like lectins/glucanases"/>
    <property type="match status" value="1"/>
</dbReference>
<dbReference type="NCBIfam" id="TIGR01322">
    <property type="entry name" value="scrB_fam"/>
    <property type="match status" value="1"/>
</dbReference>
<accession>A0A4C1XL90</accession>
<feature type="domain" description="Glycosyl hydrolase family 32 C-terminal" evidence="6">
    <location>
        <begin position="413"/>
        <end position="474"/>
    </location>
</feature>
<dbReference type="InterPro" id="IPR023296">
    <property type="entry name" value="Glyco_hydro_beta-prop_sf"/>
</dbReference>
<evidence type="ECO:0000256" key="3">
    <source>
        <dbReference type="ARBA" id="ARBA00023295"/>
    </source>
</evidence>
<dbReference type="GO" id="GO:0005975">
    <property type="term" value="P:carbohydrate metabolic process"/>
    <property type="evidence" value="ECO:0007669"/>
    <property type="project" value="InterPro"/>
</dbReference>
<comment type="caution">
    <text evidence="7">The sequence shown here is derived from an EMBL/GenBank/DDBJ whole genome shotgun (WGS) entry which is preliminary data.</text>
</comment>
<evidence type="ECO:0000259" key="6">
    <source>
        <dbReference type="Pfam" id="PF08244"/>
    </source>
</evidence>
<dbReference type="AlphaFoldDB" id="A0A4C1XL90"/>
<dbReference type="STRING" id="151549.A0A4C1XL90"/>
<dbReference type="GO" id="GO:0004564">
    <property type="term" value="F:beta-fructofuranosidase activity"/>
    <property type="evidence" value="ECO:0007669"/>
    <property type="project" value="UniProtKB-EC"/>
</dbReference>
<evidence type="ECO:0000259" key="5">
    <source>
        <dbReference type="Pfam" id="PF00251"/>
    </source>
</evidence>
<dbReference type="Gene3D" id="2.60.120.560">
    <property type="entry name" value="Exo-inulinase, domain 1"/>
    <property type="match status" value="1"/>
</dbReference>
<organism evidence="7 8">
    <name type="scientific">Eumeta variegata</name>
    <name type="common">Bagworm moth</name>
    <name type="synonym">Eumeta japonica</name>
    <dbReference type="NCBI Taxonomy" id="151549"/>
    <lineage>
        <taxon>Eukaryota</taxon>
        <taxon>Metazoa</taxon>
        <taxon>Ecdysozoa</taxon>
        <taxon>Arthropoda</taxon>
        <taxon>Hexapoda</taxon>
        <taxon>Insecta</taxon>
        <taxon>Pterygota</taxon>
        <taxon>Neoptera</taxon>
        <taxon>Endopterygota</taxon>
        <taxon>Lepidoptera</taxon>
        <taxon>Glossata</taxon>
        <taxon>Ditrysia</taxon>
        <taxon>Tineoidea</taxon>
        <taxon>Psychidae</taxon>
        <taxon>Oiketicinae</taxon>
        <taxon>Eumeta</taxon>
    </lineage>
</organism>
<dbReference type="InterPro" id="IPR001362">
    <property type="entry name" value="Glyco_hydro_32"/>
</dbReference>
<dbReference type="InterPro" id="IPR006232">
    <property type="entry name" value="Suc6P_hydrolase"/>
</dbReference>
<evidence type="ECO:0000256" key="4">
    <source>
        <dbReference type="RuleBase" id="RU362110"/>
    </source>
</evidence>
<gene>
    <name evidence="7" type="primary">sacA</name>
    <name evidence="7" type="ORF">EVAR_87419_1</name>
</gene>
<keyword evidence="8" id="KW-1185">Reference proteome</keyword>
<dbReference type="SMART" id="SM00640">
    <property type="entry name" value="Glyco_32"/>
    <property type="match status" value="1"/>
</dbReference>
<dbReference type="Pfam" id="PF08244">
    <property type="entry name" value="Glyco_hydro_32C"/>
    <property type="match status" value="1"/>
</dbReference>
<keyword evidence="3 4" id="KW-0326">Glycosidase</keyword>
<feature type="domain" description="Glycosyl hydrolase family 32 N-terminal" evidence="5">
    <location>
        <begin position="66"/>
        <end position="364"/>
    </location>
</feature>
<dbReference type="SUPFAM" id="SSF75005">
    <property type="entry name" value="Arabinanase/levansucrase/invertase"/>
    <property type="match status" value="1"/>
</dbReference>
<protein>
    <recommendedName>
        <fullName evidence="4">Sucrose-6-phosphate hydrolase</fullName>
        <ecNumber evidence="4">3.2.1.26</ecNumber>
    </recommendedName>
</protein>
<dbReference type="OrthoDB" id="202537at2759"/>
<proteinExistence type="inferred from homology"/>
<dbReference type="EC" id="3.2.1.26" evidence="4"/>
<dbReference type="InterPro" id="IPR013189">
    <property type="entry name" value="Glyco_hydro_32_C"/>
</dbReference>
<dbReference type="InterPro" id="IPR013320">
    <property type="entry name" value="ConA-like_dom_sf"/>
</dbReference>
<evidence type="ECO:0000313" key="7">
    <source>
        <dbReference type="EMBL" id="GBP63047.1"/>
    </source>
</evidence>
<evidence type="ECO:0000256" key="2">
    <source>
        <dbReference type="ARBA" id="ARBA00022801"/>
    </source>
</evidence>
<dbReference type="GO" id="GO:0005737">
    <property type="term" value="C:cytoplasm"/>
    <property type="evidence" value="ECO:0007669"/>
    <property type="project" value="InterPro"/>
</dbReference>
<reference evidence="7 8" key="1">
    <citation type="journal article" date="2019" name="Commun. Biol.">
        <title>The bagworm genome reveals a unique fibroin gene that provides high tensile strength.</title>
        <authorList>
            <person name="Kono N."/>
            <person name="Nakamura H."/>
            <person name="Ohtoshi R."/>
            <person name="Tomita M."/>
            <person name="Numata K."/>
            <person name="Arakawa K."/>
        </authorList>
    </citation>
    <scope>NUCLEOTIDE SEQUENCE [LARGE SCALE GENOMIC DNA]</scope>
</reference>